<dbReference type="EMBL" id="CP073078">
    <property type="protein sequence ID" value="QUD87437.1"/>
    <property type="molecule type" value="Genomic_DNA"/>
</dbReference>
<dbReference type="AlphaFoldDB" id="A0A975IU05"/>
<evidence type="ECO:0000313" key="3">
    <source>
        <dbReference type="EMBL" id="QUD87437.1"/>
    </source>
</evidence>
<proteinExistence type="predicted"/>
<organism evidence="3 4">
    <name type="scientific">Phenylobacterium montanum</name>
    <dbReference type="NCBI Taxonomy" id="2823693"/>
    <lineage>
        <taxon>Bacteria</taxon>
        <taxon>Pseudomonadati</taxon>
        <taxon>Pseudomonadota</taxon>
        <taxon>Alphaproteobacteria</taxon>
        <taxon>Caulobacterales</taxon>
        <taxon>Caulobacteraceae</taxon>
        <taxon>Phenylobacterium</taxon>
    </lineage>
</organism>
<feature type="compositionally biased region" description="Low complexity" evidence="1">
    <location>
        <begin position="260"/>
        <end position="270"/>
    </location>
</feature>
<feature type="compositionally biased region" description="Acidic residues" evidence="1">
    <location>
        <begin position="106"/>
        <end position="125"/>
    </location>
</feature>
<reference evidence="3" key="1">
    <citation type="submission" date="2021-04" db="EMBL/GenBank/DDBJ databases">
        <title>The complete genome sequence of Caulobacter sp. S6.</title>
        <authorList>
            <person name="Tang Y."/>
            <person name="Ouyang W."/>
            <person name="Liu Q."/>
            <person name="Huang B."/>
            <person name="Guo Z."/>
            <person name="Lei P."/>
        </authorList>
    </citation>
    <scope>NUCLEOTIDE SEQUENCE</scope>
    <source>
        <strain evidence="3">S6</strain>
    </source>
</reference>
<feature type="compositionally biased region" description="Basic and acidic residues" evidence="1">
    <location>
        <begin position="126"/>
        <end position="254"/>
    </location>
</feature>
<dbReference type="Proteomes" id="UP000676409">
    <property type="component" value="Chromosome"/>
</dbReference>
<gene>
    <name evidence="3" type="ORF">KCG34_20655</name>
</gene>
<accession>A0A975IU05</accession>
<dbReference type="KEGG" id="caul:KCG34_20655"/>
<sequence length="347" mass="40173">MRDFKGMKRQRSRNRSGGGGGKPQHNANRAFESNGPDGVKIRGAAQHVYEKYQQLARDALTSGDRILAESYQQHAEHYFRVLRAMQPQRPASDIIGRDAFAGGFDIDFEDEGQQEAETAEAAEGEGEQRQEGRSDWRGERQDRQRDDRGRDDRQRDDRPRDENRRDRDRGFNRDDRNREDRYRDDRPRDDRPREDRSRDDRQRDDRPRDDRPRDENRRDRFRDRDRDRDRGERDRDDRPPREERSSERRFERVDPMAVVEPQALPLTAPAEPAPSSPMLRSEDGGVSHAPAFLQARSEPKAAADAKAPDAEETAETKPARAPRRRRAPRNLETAEGAGPTAGETEDA</sequence>
<protein>
    <submittedName>
        <fullName evidence="3">DUF4167 domain-containing protein</fullName>
    </submittedName>
</protein>
<name>A0A975IU05_9CAUL</name>
<dbReference type="InterPro" id="IPR025430">
    <property type="entry name" value="DUF4167"/>
</dbReference>
<feature type="domain" description="DUF4167" evidence="2">
    <location>
        <begin position="11"/>
        <end position="88"/>
    </location>
</feature>
<evidence type="ECO:0000259" key="2">
    <source>
        <dbReference type="Pfam" id="PF13763"/>
    </source>
</evidence>
<dbReference type="Pfam" id="PF13763">
    <property type="entry name" value="DUF4167"/>
    <property type="match status" value="1"/>
</dbReference>
<feature type="region of interest" description="Disordered" evidence="1">
    <location>
        <begin position="93"/>
        <end position="347"/>
    </location>
</feature>
<feature type="region of interest" description="Disordered" evidence="1">
    <location>
        <begin position="1"/>
        <end position="39"/>
    </location>
</feature>
<evidence type="ECO:0000256" key="1">
    <source>
        <dbReference type="SAM" id="MobiDB-lite"/>
    </source>
</evidence>
<evidence type="ECO:0000313" key="4">
    <source>
        <dbReference type="Proteomes" id="UP000676409"/>
    </source>
</evidence>
<feature type="compositionally biased region" description="Basic and acidic residues" evidence="1">
    <location>
        <begin position="297"/>
        <end position="318"/>
    </location>
</feature>
<keyword evidence="4" id="KW-1185">Reference proteome</keyword>